<dbReference type="InterPro" id="IPR009526">
    <property type="entry name" value="DUF1146"/>
</dbReference>
<evidence type="ECO:0000313" key="1">
    <source>
        <dbReference type="EMBL" id="RGK47610.1"/>
    </source>
</evidence>
<dbReference type="RefSeq" id="WP_003694492.1">
    <property type="nucleotide sequence ID" value="NZ_CP102284.1"/>
</dbReference>
<dbReference type="GeneID" id="29802146"/>
<gene>
    <name evidence="1" type="ORF">DXD09_02750</name>
</gene>
<evidence type="ECO:0000313" key="2">
    <source>
        <dbReference type="Proteomes" id="UP000260790"/>
    </source>
</evidence>
<organism evidence="1 2">
    <name type="scientific">Ligilactobacillus ruminis</name>
    <dbReference type="NCBI Taxonomy" id="1623"/>
    <lineage>
        <taxon>Bacteria</taxon>
        <taxon>Bacillati</taxon>
        <taxon>Bacillota</taxon>
        <taxon>Bacilli</taxon>
        <taxon>Lactobacillales</taxon>
        <taxon>Lactobacillaceae</taxon>
        <taxon>Ligilactobacillus</taxon>
    </lineage>
</organism>
<dbReference type="EMBL" id="QSQR01000002">
    <property type="protein sequence ID" value="RGK47610.1"/>
    <property type="molecule type" value="Genomic_DNA"/>
</dbReference>
<sequence>MQDIGVMSLLTIISHFVFIALSFNAFQSLRLDRYFTQERQNKFKVALVLFSVAVGYGVSSFFLSFLNSLTNMTYLIK</sequence>
<dbReference type="Pfam" id="PF06612">
    <property type="entry name" value="DUF1146"/>
    <property type="match status" value="1"/>
</dbReference>
<comment type="caution">
    <text evidence="1">The sequence shown here is derived from an EMBL/GenBank/DDBJ whole genome shotgun (WGS) entry which is preliminary data.</text>
</comment>
<protein>
    <submittedName>
        <fullName evidence="1">DUF1146 domain-containing protein</fullName>
    </submittedName>
</protein>
<name>A0A0G8G797_9LACO</name>
<dbReference type="NCBIfam" id="TIGR02327">
    <property type="entry name" value="int_mem_ywzB"/>
    <property type="match status" value="1"/>
</dbReference>
<proteinExistence type="predicted"/>
<accession>A0A0G8G797</accession>
<reference evidence="1 2" key="1">
    <citation type="submission" date="2018-08" db="EMBL/GenBank/DDBJ databases">
        <title>A genome reference for cultivated species of the human gut microbiota.</title>
        <authorList>
            <person name="Zou Y."/>
            <person name="Xue W."/>
            <person name="Luo G."/>
        </authorList>
    </citation>
    <scope>NUCLEOTIDE SEQUENCE [LARGE SCALE GENOMIC DNA]</scope>
    <source>
        <strain evidence="1 2">TF10-9AT</strain>
    </source>
</reference>
<dbReference type="Proteomes" id="UP000260790">
    <property type="component" value="Unassembled WGS sequence"/>
</dbReference>
<dbReference type="AlphaFoldDB" id="A0A0G8G797"/>